<dbReference type="AlphaFoldDB" id="A0A0R2CZ03"/>
<evidence type="ECO:0000313" key="1">
    <source>
        <dbReference type="EMBL" id="KRM96725.1"/>
    </source>
</evidence>
<evidence type="ECO:0000313" key="2">
    <source>
        <dbReference type="Proteomes" id="UP000051015"/>
    </source>
</evidence>
<name>A0A0R2CZ03_9LACO</name>
<sequence>MAFSKLQLDVSVSVKGGKVQGNSECARSHCADHESFFIAVRGIGGKPAINLNAGKNMAGNYCRWKFLECCSESELT</sequence>
<protein>
    <submittedName>
        <fullName evidence="1">Uncharacterized protein</fullName>
    </submittedName>
</protein>
<dbReference type="RefSeq" id="WP_057875315.1">
    <property type="nucleotide sequence ID" value="NZ_AYZD01000011.1"/>
</dbReference>
<organism evidence="1 2">
    <name type="scientific">Liquorilactobacillus aquaticus DSM 21051</name>
    <dbReference type="NCBI Taxonomy" id="1423725"/>
    <lineage>
        <taxon>Bacteria</taxon>
        <taxon>Bacillati</taxon>
        <taxon>Bacillota</taxon>
        <taxon>Bacilli</taxon>
        <taxon>Lactobacillales</taxon>
        <taxon>Lactobacillaceae</taxon>
        <taxon>Liquorilactobacillus</taxon>
    </lineage>
</organism>
<gene>
    <name evidence="1" type="ORF">FC19_GL000241</name>
</gene>
<keyword evidence="2" id="KW-1185">Reference proteome</keyword>
<reference evidence="1 2" key="1">
    <citation type="journal article" date="2015" name="Genome Announc.">
        <title>Expanding the biotechnology potential of lactobacilli through comparative genomics of 213 strains and associated genera.</title>
        <authorList>
            <person name="Sun Z."/>
            <person name="Harris H.M."/>
            <person name="McCann A."/>
            <person name="Guo C."/>
            <person name="Argimon S."/>
            <person name="Zhang W."/>
            <person name="Yang X."/>
            <person name="Jeffery I.B."/>
            <person name="Cooney J.C."/>
            <person name="Kagawa T.F."/>
            <person name="Liu W."/>
            <person name="Song Y."/>
            <person name="Salvetti E."/>
            <person name="Wrobel A."/>
            <person name="Rasinkangas P."/>
            <person name="Parkhill J."/>
            <person name="Rea M.C."/>
            <person name="O'Sullivan O."/>
            <person name="Ritari J."/>
            <person name="Douillard F.P."/>
            <person name="Paul Ross R."/>
            <person name="Yang R."/>
            <person name="Briner A.E."/>
            <person name="Felis G.E."/>
            <person name="de Vos W.M."/>
            <person name="Barrangou R."/>
            <person name="Klaenhammer T.R."/>
            <person name="Caufield P.W."/>
            <person name="Cui Y."/>
            <person name="Zhang H."/>
            <person name="O'Toole P.W."/>
        </authorList>
    </citation>
    <scope>NUCLEOTIDE SEQUENCE [LARGE SCALE GENOMIC DNA]</scope>
    <source>
        <strain evidence="1 2">DSM 21051</strain>
    </source>
</reference>
<dbReference type="PATRIC" id="fig|1423725.3.peg.249"/>
<dbReference type="Proteomes" id="UP000051015">
    <property type="component" value="Unassembled WGS sequence"/>
</dbReference>
<proteinExistence type="predicted"/>
<comment type="caution">
    <text evidence="1">The sequence shown here is derived from an EMBL/GenBank/DDBJ whole genome shotgun (WGS) entry which is preliminary data.</text>
</comment>
<dbReference type="OrthoDB" id="9806583at2"/>
<accession>A0A0R2CZ03</accession>
<dbReference type="EMBL" id="AYZD01000011">
    <property type="protein sequence ID" value="KRM96725.1"/>
    <property type="molecule type" value="Genomic_DNA"/>
</dbReference>